<evidence type="ECO:0000313" key="1">
    <source>
        <dbReference type="EMBL" id="UJO25367.1"/>
    </source>
</evidence>
<dbReference type="KEGG" id="ffu:CLAFUR5_14507"/>
<name>A0A9Q8PMW0_PASFU</name>
<dbReference type="RefSeq" id="XP_047769733.1">
    <property type="nucleotide sequence ID" value="XM_047913655.1"/>
</dbReference>
<dbReference type="EMBL" id="CP090175">
    <property type="protein sequence ID" value="UJO25367.1"/>
    <property type="molecule type" value="Genomic_DNA"/>
</dbReference>
<sequence>MPKEGVNHHTATVSAGPSSADDYNIINELLEAVERNPNSGEARCVLAEQYDAWGWKDAAGDFMEEILGLQPEDSTAREWLAANGRLQECASTASTASTAVQATESNDDIARKFLSPGGLRELGNGYKLLLSDAQGLLSELQAFQDMCGPETDIAGQIADVRAIAEGRLTSAVKARAPPAVRTVAQGIKQSPAPQRVDNVCNDLEANVRWIRNQASGKQSDQIRETVRKRAEAIKAALAPELHHFVDDAWMHVEHEILGRKYQNGGQTMLGDLVIAIPRTDFYCSGDGYAWDMAELASAIKANGGVMRNPLSKQLFSADDVRSIIRHPLGKGLAALQLKQKELTSGVRKSTISKLNEMAAVLLGDQTLDAAASREAVEGFLTYTATLPQAEQNALKDLRVPAKDSHTEQPFDVTIGDAVEDAKANRQCFHKTGDLLSQAARFLASQKMGTQMPGAWS</sequence>
<dbReference type="AlphaFoldDB" id="A0A9Q8PMW0"/>
<dbReference type="OrthoDB" id="5379086at2759"/>
<keyword evidence="2" id="KW-1185">Reference proteome</keyword>
<evidence type="ECO:0000313" key="2">
    <source>
        <dbReference type="Proteomes" id="UP000756132"/>
    </source>
</evidence>
<dbReference type="GeneID" id="71994385"/>
<dbReference type="OMA" id="AQHEMSK"/>
<dbReference type="Proteomes" id="UP000756132">
    <property type="component" value="Chromosome 13"/>
</dbReference>
<accession>A0A9Q8PMW0</accession>
<protein>
    <submittedName>
        <fullName evidence="1">Uncharacterized protein</fullName>
    </submittedName>
</protein>
<proteinExistence type="predicted"/>
<organism evidence="1 2">
    <name type="scientific">Passalora fulva</name>
    <name type="common">Tomato leaf mold</name>
    <name type="synonym">Cladosporium fulvum</name>
    <dbReference type="NCBI Taxonomy" id="5499"/>
    <lineage>
        <taxon>Eukaryota</taxon>
        <taxon>Fungi</taxon>
        <taxon>Dikarya</taxon>
        <taxon>Ascomycota</taxon>
        <taxon>Pezizomycotina</taxon>
        <taxon>Dothideomycetes</taxon>
        <taxon>Dothideomycetidae</taxon>
        <taxon>Mycosphaerellales</taxon>
        <taxon>Mycosphaerellaceae</taxon>
        <taxon>Fulvia</taxon>
    </lineage>
</organism>
<reference evidence="1" key="2">
    <citation type="journal article" date="2022" name="Microb. Genom.">
        <title>A chromosome-scale genome assembly of the tomato pathogen Cladosporium fulvum reveals a compartmentalized genome architecture and the presence of a dispensable chromosome.</title>
        <authorList>
            <person name="Zaccaron A.Z."/>
            <person name="Chen L.H."/>
            <person name="Samaras A."/>
            <person name="Stergiopoulos I."/>
        </authorList>
    </citation>
    <scope>NUCLEOTIDE SEQUENCE</scope>
    <source>
        <strain evidence="1">Race5_Kim</strain>
    </source>
</reference>
<reference evidence="1" key="1">
    <citation type="submission" date="2021-12" db="EMBL/GenBank/DDBJ databases">
        <authorList>
            <person name="Zaccaron A."/>
            <person name="Stergiopoulos I."/>
        </authorList>
    </citation>
    <scope>NUCLEOTIDE SEQUENCE</scope>
    <source>
        <strain evidence="1">Race5_Kim</strain>
    </source>
</reference>
<gene>
    <name evidence="1" type="ORF">CLAFUR5_14507</name>
</gene>